<gene>
    <name evidence="4" type="ORF">BLS_008539</name>
    <name evidence="5" type="ORF">EG328_009193</name>
</gene>
<dbReference type="AlphaFoldDB" id="A0A8H3U7C0"/>
<sequence>MAFRQPQQRPQPARQPSYATSGEQAESSAPLTAQRTSTKHSLEDEEWVLFSPSAPSTTQTTTTSTDRTPRTAGLSRLSDFGSLDTAARSDQISGRYDDDATEQGTEADEEGELDSLDDGLHAFHEPSDYESPRRTMERSGETEFPSHNGLGLFGDASNAMQAQLWQYERESRRKIRRRASSVQRTLEALKEEEEISEENEKIRRVEKWRMEQSRALLEEIERETRRMRRMGRANSMRSLRSDNFQTKSETNFPSGMTSPILEEPPREILPEPEVPEENESFWTRVTRRVIRSLIGIDEELLSVILGESLHEDARKETDSSIPDITNDPALEDVETPPILNDSWEHRLLDRVARELGILVNQLSGHPGAFATYLRTQETFGYAGLPSTITTTTEGLASSIHQSKAVVDAGIFTPTITHQQQSDPSLWGIEEETGPQNTLSGDAAQIQADRQYWERELDVKMVFQFLKSRFSSRPSSPESEIIPYAGGGDSAEFRRASVLSSSTQRAALIQQHHPLVSRKSDTVTRRRASGVARNRLVPGHGRTGSSSCKSLSTKMSRKSGSSRNYWDIGGSVGSGHASGLGGWGEV</sequence>
<feature type="coiled-coil region" evidence="1">
    <location>
        <begin position="172"/>
        <end position="230"/>
    </location>
</feature>
<dbReference type="Proteomes" id="UP000433883">
    <property type="component" value="Unassembled WGS sequence"/>
</dbReference>
<feature type="compositionally biased region" description="Basic and acidic residues" evidence="2">
    <location>
        <begin position="118"/>
        <end position="141"/>
    </location>
</feature>
<organism evidence="4 6">
    <name type="scientific">Venturia inaequalis</name>
    <name type="common">Apple scab fungus</name>
    <dbReference type="NCBI Taxonomy" id="5025"/>
    <lineage>
        <taxon>Eukaryota</taxon>
        <taxon>Fungi</taxon>
        <taxon>Dikarya</taxon>
        <taxon>Ascomycota</taxon>
        <taxon>Pezizomycotina</taxon>
        <taxon>Dothideomycetes</taxon>
        <taxon>Pleosporomycetidae</taxon>
        <taxon>Venturiales</taxon>
        <taxon>Venturiaceae</taxon>
        <taxon>Venturia</taxon>
    </lineage>
</organism>
<dbReference type="PROSITE" id="PS50209">
    <property type="entry name" value="CARD"/>
    <property type="match status" value="1"/>
</dbReference>
<feature type="domain" description="CARD" evidence="3">
    <location>
        <begin position="160"/>
        <end position="223"/>
    </location>
</feature>
<accession>A0A8H3U7C0</accession>
<dbReference type="Proteomes" id="UP000447873">
    <property type="component" value="Unassembled WGS sequence"/>
</dbReference>
<feature type="compositionally biased region" description="Low complexity" evidence="2">
    <location>
        <begin position="1"/>
        <end position="16"/>
    </location>
</feature>
<feature type="region of interest" description="Disordered" evidence="2">
    <location>
        <begin position="314"/>
        <end position="335"/>
    </location>
</feature>
<dbReference type="EMBL" id="WNWQ01000728">
    <property type="protein sequence ID" value="KAE9964218.1"/>
    <property type="molecule type" value="Genomic_DNA"/>
</dbReference>
<dbReference type="EMBL" id="WNWS01000542">
    <property type="protein sequence ID" value="KAE9966068.1"/>
    <property type="molecule type" value="Genomic_DNA"/>
</dbReference>
<evidence type="ECO:0000256" key="2">
    <source>
        <dbReference type="SAM" id="MobiDB-lite"/>
    </source>
</evidence>
<feature type="region of interest" description="Disordered" evidence="2">
    <location>
        <begin position="1"/>
        <end position="154"/>
    </location>
</feature>
<feature type="region of interest" description="Disordered" evidence="2">
    <location>
        <begin position="534"/>
        <end position="561"/>
    </location>
</feature>
<evidence type="ECO:0000256" key="1">
    <source>
        <dbReference type="SAM" id="Coils"/>
    </source>
</evidence>
<feature type="compositionally biased region" description="Low complexity" evidence="2">
    <location>
        <begin position="542"/>
        <end position="553"/>
    </location>
</feature>
<evidence type="ECO:0000313" key="7">
    <source>
        <dbReference type="Proteomes" id="UP000447873"/>
    </source>
</evidence>
<protein>
    <recommendedName>
        <fullName evidence="3">CARD domain-containing protein</fullName>
    </recommendedName>
</protein>
<dbReference type="InterPro" id="IPR001315">
    <property type="entry name" value="CARD"/>
</dbReference>
<evidence type="ECO:0000313" key="5">
    <source>
        <dbReference type="EMBL" id="KAE9966068.1"/>
    </source>
</evidence>
<comment type="caution">
    <text evidence="4">The sequence shown here is derived from an EMBL/GenBank/DDBJ whole genome shotgun (WGS) entry which is preliminary data.</text>
</comment>
<evidence type="ECO:0000313" key="4">
    <source>
        <dbReference type="EMBL" id="KAE9964218.1"/>
    </source>
</evidence>
<feature type="compositionally biased region" description="Acidic residues" evidence="2">
    <location>
        <begin position="99"/>
        <end position="117"/>
    </location>
</feature>
<dbReference type="OrthoDB" id="5402147at2759"/>
<dbReference type="GO" id="GO:0042981">
    <property type="term" value="P:regulation of apoptotic process"/>
    <property type="evidence" value="ECO:0007669"/>
    <property type="project" value="InterPro"/>
</dbReference>
<reference evidence="4 6" key="1">
    <citation type="submission" date="2019-11" db="EMBL/GenBank/DDBJ databases">
        <title>Venturia inaequalis Genome Resource.</title>
        <authorList>
            <person name="Lichtner F.J."/>
        </authorList>
    </citation>
    <scope>NUCLEOTIDE SEQUENCE [LARGE SCALE GENOMIC DNA]</scope>
    <source>
        <strain evidence="5 7">120213</strain>
        <strain evidence="4">Bline_iso_100314</strain>
    </source>
</reference>
<keyword evidence="1" id="KW-0175">Coiled coil</keyword>
<evidence type="ECO:0000259" key="3">
    <source>
        <dbReference type="PROSITE" id="PS50209"/>
    </source>
</evidence>
<feature type="compositionally biased region" description="Polar residues" evidence="2">
    <location>
        <begin position="17"/>
        <end position="36"/>
    </location>
</feature>
<feature type="compositionally biased region" description="Low complexity" evidence="2">
    <location>
        <begin position="51"/>
        <end position="72"/>
    </location>
</feature>
<proteinExistence type="predicted"/>
<evidence type="ECO:0000313" key="6">
    <source>
        <dbReference type="Proteomes" id="UP000433883"/>
    </source>
</evidence>
<name>A0A8H3U7C0_VENIN</name>